<evidence type="ECO:0000256" key="4">
    <source>
        <dbReference type="ARBA" id="ARBA00022807"/>
    </source>
</evidence>
<evidence type="ECO:0000313" key="11">
    <source>
        <dbReference type="WBParaSite" id="BXY_0791900.1"/>
    </source>
</evidence>
<dbReference type="Pfam" id="PF08246">
    <property type="entry name" value="Inhibitor_I29"/>
    <property type="match status" value="1"/>
</dbReference>
<organism evidence="10 11">
    <name type="scientific">Bursaphelenchus xylophilus</name>
    <name type="common">Pinewood nematode worm</name>
    <name type="synonym">Aphelenchoides xylophilus</name>
    <dbReference type="NCBI Taxonomy" id="6326"/>
    <lineage>
        <taxon>Eukaryota</taxon>
        <taxon>Metazoa</taxon>
        <taxon>Ecdysozoa</taxon>
        <taxon>Nematoda</taxon>
        <taxon>Chromadorea</taxon>
        <taxon>Rhabditida</taxon>
        <taxon>Tylenchina</taxon>
        <taxon>Tylenchomorpha</taxon>
        <taxon>Aphelenchoidea</taxon>
        <taxon>Aphelenchoididae</taxon>
        <taxon>Bursaphelenchus</taxon>
    </lineage>
</organism>
<evidence type="ECO:0000256" key="7">
    <source>
        <dbReference type="SAM" id="SignalP"/>
    </source>
</evidence>
<dbReference type="SMART" id="SM00645">
    <property type="entry name" value="Pept_C1"/>
    <property type="match status" value="1"/>
</dbReference>
<feature type="chain" id="PRO_5018729412" evidence="7">
    <location>
        <begin position="19"/>
        <end position="420"/>
    </location>
</feature>
<dbReference type="GO" id="GO:0006508">
    <property type="term" value="P:proteolysis"/>
    <property type="evidence" value="ECO:0007669"/>
    <property type="project" value="UniProtKB-KW"/>
</dbReference>
<dbReference type="PROSITE" id="PS00639">
    <property type="entry name" value="THIOL_PROTEASE_HIS"/>
    <property type="match status" value="1"/>
</dbReference>
<comment type="similarity">
    <text evidence="1">Belongs to the peptidase C1 family.</text>
</comment>
<dbReference type="InterPro" id="IPR039417">
    <property type="entry name" value="Peptidase_C1A_papain-like"/>
</dbReference>
<dbReference type="SMART" id="SM00848">
    <property type="entry name" value="Inhibitor_I29"/>
    <property type="match status" value="1"/>
</dbReference>
<keyword evidence="5" id="KW-0865">Zymogen</keyword>
<dbReference type="AlphaFoldDB" id="A0A1I7S4I6"/>
<dbReference type="Gene3D" id="3.90.70.10">
    <property type="entry name" value="Cysteine proteinases"/>
    <property type="match status" value="1"/>
</dbReference>
<dbReference type="InterPro" id="IPR013201">
    <property type="entry name" value="Prot_inhib_I29"/>
</dbReference>
<sequence>MRSLSCFILVTLLTTVSSSLLDKLGKAQLSELVKTEFEKKDLDDIFDKEAFDKFEELFKDNKTHEFIDNLKGLSDKAKKSLKLSTEFRQKLKPDDSKNFNKFFGFIAKFEKEYHNDTHVSESFKKFQSTLKRIEERQKESPKAKFGVNQFSDLTPEEFIAKHTGINGVEHLKQLHGNINSSKLLRSKRDTTQIPCNFDWRENNGVTPVQNQGGCGCCYAFSAVGVIESQHLIHTGQTLHLSEEQVIACTNNVSKYHNHGCNGGTAPGVLDYVIENGITLADNFKFTSGDGDHTVPACPSGKPYATKITKEEFLPSNDEDNLAKVVYEVGPIATYIDAGGIQDYKSGILDVAEPSGGWSINHGVVIVGYGEENGTKYWIFKNSWGPGWGDQGFFKKDLGETVRQGSFLQVRRTAHGLPKHM</sequence>
<feature type="signal peptide" evidence="7">
    <location>
        <begin position="1"/>
        <end position="18"/>
    </location>
</feature>
<feature type="domain" description="Peptidase C1A papain C-terminal" evidence="8">
    <location>
        <begin position="193"/>
        <end position="408"/>
    </location>
</feature>
<dbReference type="Pfam" id="PF00112">
    <property type="entry name" value="Peptidase_C1"/>
    <property type="match status" value="1"/>
</dbReference>
<dbReference type="SUPFAM" id="SSF54001">
    <property type="entry name" value="Cysteine proteinases"/>
    <property type="match status" value="1"/>
</dbReference>
<dbReference type="Proteomes" id="UP000095284">
    <property type="component" value="Unplaced"/>
</dbReference>
<evidence type="ECO:0000256" key="5">
    <source>
        <dbReference type="ARBA" id="ARBA00023145"/>
    </source>
</evidence>
<keyword evidence="2" id="KW-0645">Protease</keyword>
<keyword evidence="7" id="KW-0732">Signal</keyword>
<keyword evidence="6" id="KW-1015">Disulfide bond</keyword>
<reference evidence="11" key="1">
    <citation type="submission" date="2016-11" db="UniProtKB">
        <authorList>
            <consortium name="WormBaseParasite"/>
        </authorList>
    </citation>
    <scope>IDENTIFICATION</scope>
</reference>
<dbReference type="CDD" id="cd02248">
    <property type="entry name" value="Peptidase_C1A"/>
    <property type="match status" value="1"/>
</dbReference>
<dbReference type="PANTHER" id="PTHR12411">
    <property type="entry name" value="CYSTEINE PROTEASE FAMILY C1-RELATED"/>
    <property type="match status" value="1"/>
</dbReference>
<feature type="domain" description="Cathepsin propeptide inhibitor" evidence="9">
    <location>
        <begin position="102"/>
        <end position="158"/>
    </location>
</feature>
<keyword evidence="3" id="KW-0378">Hydrolase</keyword>
<dbReference type="InterPro" id="IPR000169">
    <property type="entry name" value="Pept_cys_AS"/>
</dbReference>
<evidence type="ECO:0000256" key="3">
    <source>
        <dbReference type="ARBA" id="ARBA00022801"/>
    </source>
</evidence>
<dbReference type="InterPro" id="IPR013128">
    <property type="entry name" value="Peptidase_C1A"/>
</dbReference>
<protein>
    <submittedName>
        <fullName evidence="11">Pept_C1 domain-containing protein</fullName>
    </submittedName>
</protein>
<dbReference type="InterPro" id="IPR000668">
    <property type="entry name" value="Peptidase_C1A_C"/>
</dbReference>
<dbReference type="PROSITE" id="PS00139">
    <property type="entry name" value="THIOL_PROTEASE_CYS"/>
    <property type="match status" value="1"/>
</dbReference>
<dbReference type="GO" id="GO:0008234">
    <property type="term" value="F:cysteine-type peptidase activity"/>
    <property type="evidence" value="ECO:0007669"/>
    <property type="project" value="UniProtKB-KW"/>
</dbReference>
<proteinExistence type="inferred from homology"/>
<dbReference type="InterPro" id="IPR038765">
    <property type="entry name" value="Papain-like_cys_pep_sf"/>
</dbReference>
<evidence type="ECO:0000259" key="9">
    <source>
        <dbReference type="SMART" id="SM00848"/>
    </source>
</evidence>
<dbReference type="InterPro" id="IPR025660">
    <property type="entry name" value="Pept_his_AS"/>
</dbReference>
<dbReference type="eggNOG" id="KOG1543">
    <property type="taxonomic scope" value="Eukaryota"/>
</dbReference>
<dbReference type="WBParaSite" id="BXY_0791900.1">
    <property type="protein sequence ID" value="BXY_0791900.1"/>
    <property type="gene ID" value="BXY_0791900"/>
</dbReference>
<evidence type="ECO:0000259" key="8">
    <source>
        <dbReference type="SMART" id="SM00645"/>
    </source>
</evidence>
<name>A0A1I7S4I6_BURXY</name>
<evidence type="ECO:0000256" key="2">
    <source>
        <dbReference type="ARBA" id="ARBA00022670"/>
    </source>
</evidence>
<evidence type="ECO:0000313" key="10">
    <source>
        <dbReference type="Proteomes" id="UP000095284"/>
    </source>
</evidence>
<dbReference type="PRINTS" id="PR00705">
    <property type="entry name" value="PAPAIN"/>
</dbReference>
<accession>A0A1I7S4I6</accession>
<evidence type="ECO:0000256" key="1">
    <source>
        <dbReference type="ARBA" id="ARBA00008455"/>
    </source>
</evidence>
<keyword evidence="4" id="KW-0788">Thiol protease</keyword>
<evidence type="ECO:0000256" key="6">
    <source>
        <dbReference type="ARBA" id="ARBA00023157"/>
    </source>
</evidence>